<organism evidence="1 2">
    <name type="scientific">Leucogyrophana mollusca</name>
    <dbReference type="NCBI Taxonomy" id="85980"/>
    <lineage>
        <taxon>Eukaryota</taxon>
        <taxon>Fungi</taxon>
        <taxon>Dikarya</taxon>
        <taxon>Basidiomycota</taxon>
        <taxon>Agaricomycotina</taxon>
        <taxon>Agaricomycetes</taxon>
        <taxon>Agaricomycetidae</taxon>
        <taxon>Boletales</taxon>
        <taxon>Boletales incertae sedis</taxon>
        <taxon>Leucogyrophana</taxon>
    </lineage>
</organism>
<reference evidence="1" key="1">
    <citation type="journal article" date="2021" name="New Phytol.">
        <title>Evolutionary innovations through gain and loss of genes in the ectomycorrhizal Boletales.</title>
        <authorList>
            <person name="Wu G."/>
            <person name="Miyauchi S."/>
            <person name="Morin E."/>
            <person name="Kuo A."/>
            <person name="Drula E."/>
            <person name="Varga T."/>
            <person name="Kohler A."/>
            <person name="Feng B."/>
            <person name="Cao Y."/>
            <person name="Lipzen A."/>
            <person name="Daum C."/>
            <person name="Hundley H."/>
            <person name="Pangilinan J."/>
            <person name="Johnson J."/>
            <person name="Barry K."/>
            <person name="LaButti K."/>
            <person name="Ng V."/>
            <person name="Ahrendt S."/>
            <person name="Min B."/>
            <person name="Choi I.G."/>
            <person name="Park H."/>
            <person name="Plett J.M."/>
            <person name="Magnuson J."/>
            <person name="Spatafora J.W."/>
            <person name="Nagy L.G."/>
            <person name="Henrissat B."/>
            <person name="Grigoriev I.V."/>
            <person name="Yang Z.L."/>
            <person name="Xu J."/>
            <person name="Martin F.M."/>
        </authorList>
    </citation>
    <scope>NUCLEOTIDE SEQUENCE</scope>
    <source>
        <strain evidence="1">KUC20120723A-06</strain>
    </source>
</reference>
<evidence type="ECO:0000313" key="2">
    <source>
        <dbReference type="Proteomes" id="UP000790709"/>
    </source>
</evidence>
<feature type="non-terminal residue" evidence="1">
    <location>
        <position position="1"/>
    </location>
</feature>
<dbReference type="EMBL" id="MU266367">
    <property type="protein sequence ID" value="KAH7927361.1"/>
    <property type="molecule type" value="Genomic_DNA"/>
</dbReference>
<dbReference type="Proteomes" id="UP000790709">
    <property type="component" value="Unassembled WGS sequence"/>
</dbReference>
<feature type="non-terminal residue" evidence="1">
    <location>
        <position position="309"/>
    </location>
</feature>
<name>A0ACB8BQ23_9AGAM</name>
<gene>
    <name evidence="1" type="ORF">BV22DRAFT_974095</name>
</gene>
<protein>
    <submittedName>
        <fullName evidence="1">Uncharacterized protein</fullName>
    </submittedName>
</protein>
<proteinExistence type="predicted"/>
<evidence type="ECO:0000313" key="1">
    <source>
        <dbReference type="EMBL" id="KAH7927361.1"/>
    </source>
</evidence>
<comment type="caution">
    <text evidence="1">The sequence shown here is derived from an EMBL/GenBank/DDBJ whole genome shotgun (WGS) entry which is preliminary data.</text>
</comment>
<accession>A0ACB8BQ23</accession>
<keyword evidence="2" id="KW-1185">Reference proteome</keyword>
<sequence length="309" mass="34050">RATQRDDSVGPFQLGLSQASLNRGEKVKKWSELSTGGKVVRTTQRTTNLTVILLGAGLSAVLVYALTSELFSKNSPTVLYGDACQRISASPRVAKYLHGPLVFHNNPPSAIRPRHRNRHVSSQIAVDSAGREHMLLNFYVQGQVPGSKPTPSEESDSYFESIAQAASSLTEVTLDESIAWTKEHALSAWETSKRAFKYLSGDIVTSTSTTRTQLPEKPKAEEEPSLWSFAGLFSGLKGKKASTEGSAEWTNGQVYTDGEVHADLVKNDEGYFVFRYLLIDIPNSGSRNPVRVFVEQAPGVRENERIMRF</sequence>